<protein>
    <submittedName>
        <fullName evidence="1">Uncharacterized protein</fullName>
    </submittedName>
</protein>
<organism evidence="1 2">
    <name type="scientific">Fusarium redolens</name>
    <dbReference type="NCBI Taxonomy" id="48865"/>
    <lineage>
        <taxon>Eukaryota</taxon>
        <taxon>Fungi</taxon>
        <taxon>Dikarya</taxon>
        <taxon>Ascomycota</taxon>
        <taxon>Pezizomycotina</taxon>
        <taxon>Sordariomycetes</taxon>
        <taxon>Hypocreomycetidae</taxon>
        <taxon>Hypocreales</taxon>
        <taxon>Nectriaceae</taxon>
        <taxon>Fusarium</taxon>
        <taxon>Fusarium redolens species complex</taxon>
    </lineage>
</organism>
<gene>
    <name evidence="1" type="ORF">BKA55DRAFT_558617</name>
</gene>
<proteinExistence type="predicted"/>
<name>A0A9P9HXJ0_FUSRE</name>
<dbReference type="AlphaFoldDB" id="A0A9P9HXJ0"/>
<comment type="caution">
    <text evidence="1">The sequence shown here is derived from an EMBL/GenBank/DDBJ whole genome shotgun (WGS) entry which is preliminary data.</text>
</comment>
<keyword evidence="2" id="KW-1185">Reference proteome</keyword>
<dbReference type="GeneID" id="70221831"/>
<evidence type="ECO:0000313" key="1">
    <source>
        <dbReference type="EMBL" id="KAH7265322.1"/>
    </source>
</evidence>
<accession>A0A9P9HXJ0</accession>
<dbReference type="Proteomes" id="UP000720189">
    <property type="component" value="Unassembled WGS sequence"/>
</dbReference>
<reference evidence="1" key="1">
    <citation type="journal article" date="2021" name="Nat. Commun.">
        <title>Genetic determinants of endophytism in the Arabidopsis root mycobiome.</title>
        <authorList>
            <person name="Mesny F."/>
            <person name="Miyauchi S."/>
            <person name="Thiergart T."/>
            <person name="Pickel B."/>
            <person name="Atanasova L."/>
            <person name="Karlsson M."/>
            <person name="Huettel B."/>
            <person name="Barry K.W."/>
            <person name="Haridas S."/>
            <person name="Chen C."/>
            <person name="Bauer D."/>
            <person name="Andreopoulos W."/>
            <person name="Pangilinan J."/>
            <person name="LaButti K."/>
            <person name="Riley R."/>
            <person name="Lipzen A."/>
            <person name="Clum A."/>
            <person name="Drula E."/>
            <person name="Henrissat B."/>
            <person name="Kohler A."/>
            <person name="Grigoriev I.V."/>
            <person name="Martin F.M."/>
            <person name="Hacquard S."/>
        </authorList>
    </citation>
    <scope>NUCLEOTIDE SEQUENCE</scope>
    <source>
        <strain evidence="1">MPI-CAGE-AT-0023</strain>
    </source>
</reference>
<dbReference type="EMBL" id="JAGMUX010000003">
    <property type="protein sequence ID" value="KAH7265322.1"/>
    <property type="molecule type" value="Genomic_DNA"/>
</dbReference>
<sequence length="74" mass="8334">MVVTKVIRAPLAAYFCLQLGLCHIQYQRFCTLSAAVSGHFQHHFTENCAPQIIVAADPLHPLHCIRCWTLDSAR</sequence>
<evidence type="ECO:0000313" key="2">
    <source>
        <dbReference type="Proteomes" id="UP000720189"/>
    </source>
</evidence>
<dbReference type="RefSeq" id="XP_046054057.1">
    <property type="nucleotide sequence ID" value="XM_046191877.1"/>
</dbReference>